<dbReference type="FunFam" id="3.30.980.10:FF:000004">
    <property type="entry name" value="Alanine--tRNA ligase, cytoplasmic"/>
    <property type="match status" value="1"/>
</dbReference>
<proteinExistence type="inferred from homology"/>
<dbReference type="Gene3D" id="2.40.30.130">
    <property type="match status" value="1"/>
</dbReference>
<evidence type="ECO:0000256" key="5">
    <source>
        <dbReference type="ARBA" id="ARBA00022741"/>
    </source>
</evidence>
<dbReference type="InterPro" id="IPR018163">
    <property type="entry name" value="Thr/Ala-tRNA-synth_IIc_edit"/>
</dbReference>
<evidence type="ECO:0000256" key="4">
    <source>
        <dbReference type="ARBA" id="ARBA00022598"/>
    </source>
</evidence>
<evidence type="ECO:0000256" key="3">
    <source>
        <dbReference type="ARBA" id="ARBA00022555"/>
    </source>
</evidence>
<dbReference type="Pfam" id="PF01411">
    <property type="entry name" value="tRNA-synt_2c"/>
    <property type="match status" value="1"/>
</dbReference>
<dbReference type="GO" id="GO:0005524">
    <property type="term" value="F:ATP binding"/>
    <property type="evidence" value="ECO:0007669"/>
    <property type="project" value="UniProtKB-KW"/>
</dbReference>
<evidence type="ECO:0000259" key="10">
    <source>
        <dbReference type="PROSITE" id="PS50860"/>
    </source>
</evidence>
<organism evidence="11 12">
    <name type="scientific">Caenorhabditis japonica</name>
    <dbReference type="NCBI Taxonomy" id="281687"/>
    <lineage>
        <taxon>Eukaryota</taxon>
        <taxon>Metazoa</taxon>
        <taxon>Ecdysozoa</taxon>
        <taxon>Nematoda</taxon>
        <taxon>Chromadorea</taxon>
        <taxon>Rhabditida</taxon>
        <taxon>Rhabditina</taxon>
        <taxon>Rhabditomorpha</taxon>
        <taxon>Rhabditoidea</taxon>
        <taxon>Rhabditidae</taxon>
        <taxon>Peloderinae</taxon>
        <taxon>Caenorhabditis</taxon>
    </lineage>
</organism>
<name>A0A8R1IAB0_CAEJA</name>
<keyword evidence="12" id="KW-1185">Reference proteome</keyword>
<dbReference type="GO" id="GO:0004813">
    <property type="term" value="F:alanine-tRNA ligase activity"/>
    <property type="evidence" value="ECO:0007669"/>
    <property type="project" value="UniProtKB-EC"/>
</dbReference>
<dbReference type="AlphaFoldDB" id="A0A8R1IAB0"/>
<evidence type="ECO:0000256" key="9">
    <source>
        <dbReference type="ARBA" id="ARBA00023146"/>
    </source>
</evidence>
<dbReference type="InterPro" id="IPR009000">
    <property type="entry name" value="Transl_B-barrel_sf"/>
</dbReference>
<keyword evidence="7" id="KW-0694">RNA-binding</keyword>
<keyword evidence="8" id="KW-0648">Protein biosynthesis</keyword>
<dbReference type="SUPFAM" id="SSF55186">
    <property type="entry name" value="ThrRS/AlaRS common domain"/>
    <property type="match status" value="1"/>
</dbReference>
<dbReference type="InterPro" id="IPR018164">
    <property type="entry name" value="Ala-tRNA-synth_IIc_N"/>
</dbReference>
<dbReference type="GO" id="GO:0000049">
    <property type="term" value="F:tRNA binding"/>
    <property type="evidence" value="ECO:0007669"/>
    <property type="project" value="UniProtKB-KW"/>
</dbReference>
<dbReference type="Gene3D" id="3.30.980.10">
    <property type="entry name" value="Threonyl-trna Synthetase, Chain A, domain 2"/>
    <property type="match status" value="1"/>
</dbReference>
<keyword evidence="6" id="KW-0067">ATP-binding</keyword>
<keyword evidence="4" id="KW-0436">Ligase</keyword>
<dbReference type="PANTHER" id="PTHR11777">
    <property type="entry name" value="ALANYL-TRNA SYNTHETASE"/>
    <property type="match status" value="1"/>
</dbReference>
<reference evidence="11" key="2">
    <citation type="submission" date="2022-06" db="UniProtKB">
        <authorList>
            <consortium name="EnsemblMetazoa"/>
        </authorList>
    </citation>
    <scope>IDENTIFICATION</scope>
    <source>
        <strain evidence="11">DF5081</strain>
    </source>
</reference>
<dbReference type="GO" id="GO:0006419">
    <property type="term" value="P:alanyl-tRNA aminoacylation"/>
    <property type="evidence" value="ECO:0007669"/>
    <property type="project" value="InterPro"/>
</dbReference>
<evidence type="ECO:0000256" key="6">
    <source>
        <dbReference type="ARBA" id="ARBA00022840"/>
    </source>
</evidence>
<evidence type="ECO:0000313" key="12">
    <source>
        <dbReference type="Proteomes" id="UP000005237"/>
    </source>
</evidence>
<evidence type="ECO:0000256" key="8">
    <source>
        <dbReference type="ARBA" id="ARBA00022917"/>
    </source>
</evidence>
<comment type="similarity">
    <text evidence="1">Belongs to the class-II aminoacyl-tRNA synthetase family.</text>
</comment>
<keyword evidence="3" id="KW-0820">tRNA-binding</keyword>
<dbReference type="Proteomes" id="UP000005237">
    <property type="component" value="Unassembled WGS sequence"/>
</dbReference>
<dbReference type="EC" id="6.1.1.7" evidence="2"/>
<accession>A0A8R1IAB0</accession>
<evidence type="ECO:0000313" key="11">
    <source>
        <dbReference type="EnsemblMetazoa" id="CJA31855.1"/>
    </source>
</evidence>
<evidence type="ECO:0000256" key="2">
    <source>
        <dbReference type="ARBA" id="ARBA00013168"/>
    </source>
</evidence>
<dbReference type="InterPro" id="IPR018165">
    <property type="entry name" value="Ala-tRNA-synth_IIc_core"/>
</dbReference>
<protein>
    <recommendedName>
        <fullName evidence="2">alanine--tRNA ligase</fullName>
        <ecNumber evidence="2">6.1.1.7</ecNumber>
    </recommendedName>
</protein>
<keyword evidence="9" id="KW-0030">Aminoacyl-tRNA synthetase</keyword>
<dbReference type="GO" id="GO:0002161">
    <property type="term" value="F:aminoacyl-tRNA deacylase activity"/>
    <property type="evidence" value="ECO:0007669"/>
    <property type="project" value="TreeGrafter"/>
</dbReference>
<sequence>MEFEPCVGKILAIRRDGQFVEQLVAGEEGAVLLDRTNFYAEQGGQIYDVGVLTKLNEESSEFNVNNCQVRGGYIVLVGSAEGNFAVGDQVNQRFDEDRKQLIMKNHTGTHVLNYALRKVLSDSDQKGSLVAPDRMRFDFTNKAAMTVKQVKEAEQYAQQLVDSKGDVFAKNSPLGDAKKIKGLRAMFDETYPDPVRVVAVGTPVEQLLANPDAEEGQNTTVEFCGGT</sequence>
<dbReference type="PANTHER" id="PTHR11777:SF9">
    <property type="entry name" value="ALANINE--TRNA LIGASE, CYTOPLASMIC"/>
    <property type="match status" value="1"/>
</dbReference>
<dbReference type="GO" id="GO:0005739">
    <property type="term" value="C:mitochondrion"/>
    <property type="evidence" value="ECO:0007669"/>
    <property type="project" value="TreeGrafter"/>
</dbReference>
<dbReference type="PROSITE" id="PS50860">
    <property type="entry name" value="AA_TRNA_LIGASE_II_ALA"/>
    <property type="match status" value="1"/>
</dbReference>
<dbReference type="InterPro" id="IPR050058">
    <property type="entry name" value="Ala-tRNA_ligase"/>
</dbReference>
<feature type="domain" description="Alanyl-transfer RNA synthetases family profile" evidence="10">
    <location>
        <begin position="1"/>
        <end position="227"/>
    </location>
</feature>
<keyword evidence="5" id="KW-0547">Nucleotide-binding</keyword>
<reference evidence="12" key="1">
    <citation type="submission" date="2010-08" db="EMBL/GenBank/DDBJ databases">
        <authorList>
            <consortium name="Caenorhabditis japonica Sequencing Consortium"/>
            <person name="Wilson R.K."/>
        </authorList>
    </citation>
    <scope>NUCLEOTIDE SEQUENCE [LARGE SCALE GENOMIC DNA]</scope>
    <source>
        <strain evidence="12">DF5081</strain>
    </source>
</reference>
<dbReference type="SUPFAM" id="SSF50447">
    <property type="entry name" value="Translation proteins"/>
    <property type="match status" value="1"/>
</dbReference>
<evidence type="ECO:0000256" key="1">
    <source>
        <dbReference type="ARBA" id="ARBA00008226"/>
    </source>
</evidence>
<evidence type="ECO:0000256" key="7">
    <source>
        <dbReference type="ARBA" id="ARBA00022884"/>
    </source>
</evidence>
<dbReference type="EnsemblMetazoa" id="CJA31855.1">
    <property type="protein sequence ID" value="CJA31855.1"/>
    <property type="gene ID" value="WBGene00207702"/>
</dbReference>